<dbReference type="SUPFAM" id="SSF53448">
    <property type="entry name" value="Nucleotide-diphospho-sugar transferases"/>
    <property type="match status" value="1"/>
</dbReference>
<dbReference type="GO" id="GO:0008690">
    <property type="term" value="F:3-deoxy-manno-octulosonate cytidylyltransferase activity"/>
    <property type="evidence" value="ECO:0007669"/>
    <property type="project" value="TreeGrafter"/>
</dbReference>
<sequence>GHAVYFSRAPIPYDRDAAGAVEYLGHLGLYAYRAAFLKVFAALPPTPAEKAEKLEQLRALEHGYRIAVAVVEHDQAGIDTPEDYAAFVERIKTLKPTKES</sequence>
<evidence type="ECO:0000256" key="1">
    <source>
        <dbReference type="ARBA" id="ARBA00022679"/>
    </source>
</evidence>
<reference evidence="3" key="1">
    <citation type="journal article" date="2014" name="Front. Microbiol.">
        <title>High frequency of phylogenetically diverse reductive dehalogenase-homologous genes in deep subseafloor sedimentary metagenomes.</title>
        <authorList>
            <person name="Kawai M."/>
            <person name="Futagami T."/>
            <person name="Toyoda A."/>
            <person name="Takaki Y."/>
            <person name="Nishi S."/>
            <person name="Hori S."/>
            <person name="Arai W."/>
            <person name="Tsubouchi T."/>
            <person name="Morono Y."/>
            <person name="Uchiyama I."/>
            <person name="Ito T."/>
            <person name="Fujiyama A."/>
            <person name="Inagaki F."/>
            <person name="Takami H."/>
        </authorList>
    </citation>
    <scope>NUCLEOTIDE SEQUENCE</scope>
    <source>
        <strain evidence="3">Expedition CK06-06</strain>
    </source>
</reference>
<feature type="non-terminal residue" evidence="3">
    <location>
        <position position="1"/>
    </location>
</feature>
<name>X0UAV2_9ZZZZ</name>
<dbReference type="InterPro" id="IPR003329">
    <property type="entry name" value="Cytidylyl_trans"/>
</dbReference>
<keyword evidence="2" id="KW-0548">Nucleotidyltransferase</keyword>
<protein>
    <recommendedName>
        <fullName evidence="4">3-deoxy-manno-octulosonate cytidylyltransferase</fullName>
    </recommendedName>
</protein>
<keyword evidence="1" id="KW-0808">Transferase</keyword>
<dbReference type="PANTHER" id="PTHR42866:SF2">
    <property type="entry name" value="3-DEOXY-MANNO-OCTULOSONATE CYTIDYLYLTRANSFERASE, MITOCHONDRIAL"/>
    <property type="match status" value="1"/>
</dbReference>
<evidence type="ECO:0000256" key="2">
    <source>
        <dbReference type="ARBA" id="ARBA00022695"/>
    </source>
</evidence>
<dbReference type="PANTHER" id="PTHR42866">
    <property type="entry name" value="3-DEOXY-MANNO-OCTULOSONATE CYTIDYLYLTRANSFERASE"/>
    <property type="match status" value="1"/>
</dbReference>
<dbReference type="AlphaFoldDB" id="X0UAV2"/>
<dbReference type="Gene3D" id="3.90.550.10">
    <property type="entry name" value="Spore Coat Polysaccharide Biosynthesis Protein SpsA, Chain A"/>
    <property type="match status" value="1"/>
</dbReference>
<dbReference type="InterPro" id="IPR029044">
    <property type="entry name" value="Nucleotide-diphossugar_trans"/>
</dbReference>
<gene>
    <name evidence="3" type="ORF">S01H1_23411</name>
</gene>
<dbReference type="GO" id="GO:0005829">
    <property type="term" value="C:cytosol"/>
    <property type="evidence" value="ECO:0007669"/>
    <property type="project" value="TreeGrafter"/>
</dbReference>
<comment type="caution">
    <text evidence="3">The sequence shown here is derived from an EMBL/GenBank/DDBJ whole genome shotgun (WGS) entry which is preliminary data.</text>
</comment>
<evidence type="ECO:0000313" key="3">
    <source>
        <dbReference type="EMBL" id="GAF97462.1"/>
    </source>
</evidence>
<proteinExistence type="predicted"/>
<organism evidence="3">
    <name type="scientific">marine sediment metagenome</name>
    <dbReference type="NCBI Taxonomy" id="412755"/>
    <lineage>
        <taxon>unclassified sequences</taxon>
        <taxon>metagenomes</taxon>
        <taxon>ecological metagenomes</taxon>
    </lineage>
</organism>
<dbReference type="Pfam" id="PF02348">
    <property type="entry name" value="CTP_transf_3"/>
    <property type="match status" value="1"/>
</dbReference>
<dbReference type="EMBL" id="BARS01013510">
    <property type="protein sequence ID" value="GAF97462.1"/>
    <property type="molecule type" value="Genomic_DNA"/>
</dbReference>
<evidence type="ECO:0008006" key="4">
    <source>
        <dbReference type="Google" id="ProtNLM"/>
    </source>
</evidence>
<accession>X0UAV2</accession>